<keyword evidence="6" id="KW-0443">Lipid metabolism</keyword>
<feature type="domain" description="Tyrosine-protein phosphatase" evidence="18">
    <location>
        <begin position="27"/>
        <end position="185"/>
    </location>
</feature>
<evidence type="ECO:0000256" key="7">
    <source>
        <dbReference type="ARBA" id="ARBA00023136"/>
    </source>
</evidence>
<dbReference type="OrthoDB" id="273181at2759"/>
<reference evidence="20 21" key="1">
    <citation type="submission" date="2014-03" db="EMBL/GenBank/DDBJ databases">
        <title>Draft genome of the hookworm Oesophagostomum dentatum.</title>
        <authorList>
            <person name="Mitreva M."/>
        </authorList>
    </citation>
    <scope>NUCLEOTIDE SEQUENCE [LARGE SCALE GENOMIC DNA]</scope>
    <source>
        <strain evidence="20 21">OD-Hann</strain>
    </source>
</reference>
<gene>
    <name evidence="20" type="ORF">OESDEN_12427</name>
</gene>
<evidence type="ECO:0000256" key="15">
    <source>
        <dbReference type="ARBA" id="ARBA00052632"/>
    </source>
</evidence>
<evidence type="ECO:0000256" key="10">
    <source>
        <dbReference type="ARBA" id="ARBA00024192"/>
    </source>
</evidence>
<comment type="catalytic activity">
    <reaction evidence="12">
        <text>a 1,2-diacyl-sn-glycero-3-phospho-(1'-sn-glycero-3'-phosphate) + H2O = a 1,2-diacyl-sn-glycero-3-phospho-(1'-sn-glycerol) + phosphate</text>
        <dbReference type="Rhea" id="RHEA:33751"/>
        <dbReference type="ChEBI" id="CHEBI:15377"/>
        <dbReference type="ChEBI" id="CHEBI:43474"/>
        <dbReference type="ChEBI" id="CHEBI:60110"/>
        <dbReference type="ChEBI" id="CHEBI:64716"/>
        <dbReference type="EC" id="3.1.3.27"/>
    </reaction>
    <physiologicalReaction direction="left-to-right" evidence="12">
        <dbReference type="Rhea" id="RHEA:33752"/>
    </physiologicalReaction>
</comment>
<proteinExistence type="predicted"/>
<organism evidence="20 21">
    <name type="scientific">Oesophagostomum dentatum</name>
    <name type="common">Nodular worm</name>
    <dbReference type="NCBI Taxonomy" id="61180"/>
    <lineage>
        <taxon>Eukaryota</taxon>
        <taxon>Metazoa</taxon>
        <taxon>Ecdysozoa</taxon>
        <taxon>Nematoda</taxon>
        <taxon>Chromadorea</taxon>
        <taxon>Rhabditida</taxon>
        <taxon>Rhabditina</taxon>
        <taxon>Rhabditomorpha</taxon>
        <taxon>Strongyloidea</taxon>
        <taxon>Strongylidae</taxon>
        <taxon>Oesophagostomum</taxon>
    </lineage>
</organism>
<comment type="catalytic activity">
    <reaction evidence="14">
        <text>1,2-dibutyryl-sn-glycero-3-phospho-(1D-myo-inositol-5-phosphate) + H2O = 1,2-dibutyryl-sn-glycero-3-phospho-(1D-myo-inositol) + phosphate</text>
        <dbReference type="Rhea" id="RHEA:42584"/>
        <dbReference type="ChEBI" id="CHEBI:15377"/>
        <dbReference type="ChEBI" id="CHEBI:43474"/>
        <dbReference type="ChEBI" id="CHEBI:82605"/>
        <dbReference type="ChEBI" id="CHEBI:82606"/>
    </reaction>
    <physiologicalReaction direction="left-to-right" evidence="14">
        <dbReference type="Rhea" id="RHEA:42585"/>
    </physiologicalReaction>
</comment>
<name>A0A0B1SX81_OESDE</name>
<dbReference type="GO" id="GO:0016020">
    <property type="term" value="C:membrane"/>
    <property type="evidence" value="ECO:0007669"/>
    <property type="project" value="UniProtKB-SubCell"/>
</dbReference>
<comment type="pathway">
    <text evidence="10">Phospholipid metabolism; phosphatidylglycerol biosynthesis; phosphatidylglycerol from CDP-diacylglycerol: step 2/2.</text>
</comment>
<comment type="catalytic activity">
    <reaction evidence="15">
        <text>1,2-di-(9Z-octadecenoyl)-sn-glycero-3-phospho-(1'-sn-glycerol-3'-phosphate) + H2O = 1,2-di-(9Z-octadecenoyl)-sn-glycero-3-phospho-(1'-sn-glycerol) + phosphate</text>
        <dbReference type="Rhea" id="RHEA:42304"/>
        <dbReference type="ChEBI" id="CHEBI:15377"/>
        <dbReference type="ChEBI" id="CHEBI:43474"/>
        <dbReference type="ChEBI" id="CHEBI:75163"/>
        <dbReference type="ChEBI" id="CHEBI:78907"/>
    </reaction>
    <physiologicalReaction direction="left-to-right" evidence="15">
        <dbReference type="Rhea" id="RHEA:42305"/>
    </physiologicalReaction>
</comment>
<sequence length="279" mass="31841">MLAGLAFYPSLGYNLLRNYLQPQKWKWYNRVDENLLVGALPFKSMQDELINKENVGGVVCCVEDYELKLAYNAMRKEDWQAAGVDVYDIPMTDFFGSAGRAEIDSAVHFMENIAAKGKSVYVHCKAGRTRSATVAVCYLVKKHNWLPNVAMEFLKTKRPQTDKKYQRAKCTLIKSACCNSRYYYGCFRLYCEMRTGEPPMNIVVISIITCRIPRRLQRRSHFRMSNYDDLFAEKFFATGSSVSSAELGTRAGFSVRLQNRSVPGRAGCMVNEKASMFFC</sequence>
<keyword evidence="3" id="KW-0444">Lipid biosynthesis</keyword>
<evidence type="ECO:0000256" key="6">
    <source>
        <dbReference type="ARBA" id="ARBA00023098"/>
    </source>
</evidence>
<dbReference type="Proteomes" id="UP000053660">
    <property type="component" value="Unassembled WGS sequence"/>
</dbReference>
<evidence type="ECO:0000256" key="9">
    <source>
        <dbReference type="ARBA" id="ARBA00023264"/>
    </source>
</evidence>
<comment type="pathway">
    <text evidence="2">Lipid metabolism.</text>
</comment>
<keyword evidence="21" id="KW-1185">Reference proteome</keyword>
<evidence type="ECO:0000256" key="13">
    <source>
        <dbReference type="ARBA" id="ARBA00051818"/>
    </source>
</evidence>
<dbReference type="GO" id="GO:0008654">
    <property type="term" value="P:phospholipid biosynthetic process"/>
    <property type="evidence" value="ECO:0007669"/>
    <property type="project" value="UniProtKB-KW"/>
</dbReference>
<evidence type="ECO:0000256" key="14">
    <source>
        <dbReference type="ARBA" id="ARBA00052505"/>
    </source>
</evidence>
<evidence type="ECO:0000259" key="19">
    <source>
        <dbReference type="PROSITE" id="PS50056"/>
    </source>
</evidence>
<dbReference type="InterPro" id="IPR042165">
    <property type="entry name" value="PTPMT1"/>
</dbReference>
<dbReference type="PROSITE" id="PS50056">
    <property type="entry name" value="TYR_PHOSPHATASE_2"/>
    <property type="match status" value="1"/>
</dbReference>
<evidence type="ECO:0000256" key="16">
    <source>
        <dbReference type="ARBA" id="ARBA00052780"/>
    </source>
</evidence>
<dbReference type="EMBL" id="KN557013">
    <property type="protein sequence ID" value="KHJ87790.1"/>
    <property type="molecule type" value="Genomic_DNA"/>
</dbReference>
<dbReference type="PROSITE" id="PS50054">
    <property type="entry name" value="TYR_PHOSPHATASE_DUAL"/>
    <property type="match status" value="1"/>
</dbReference>
<dbReference type="GO" id="GO:0004721">
    <property type="term" value="F:phosphoprotein phosphatase activity"/>
    <property type="evidence" value="ECO:0007669"/>
    <property type="project" value="UniProtKB-KW"/>
</dbReference>
<dbReference type="InterPro" id="IPR016130">
    <property type="entry name" value="Tyr_Pase_AS"/>
</dbReference>
<dbReference type="InterPro" id="IPR000340">
    <property type="entry name" value="Dual-sp_phosphatase_cat-dom"/>
</dbReference>
<evidence type="ECO:0000256" key="2">
    <source>
        <dbReference type="ARBA" id="ARBA00005189"/>
    </source>
</evidence>
<dbReference type="FunFam" id="3.90.190.10:FF:000060">
    <property type="entry name" value="Phosphatidylglycerophosphatase and protein-tyrosine phosphatase 1"/>
    <property type="match status" value="1"/>
</dbReference>
<dbReference type="InterPro" id="IPR000387">
    <property type="entry name" value="Tyr_Pase_dom"/>
</dbReference>
<dbReference type="GO" id="GO:0008962">
    <property type="term" value="F:phosphatidylglycerophosphatase activity"/>
    <property type="evidence" value="ECO:0007669"/>
    <property type="project" value="UniProtKB-EC"/>
</dbReference>
<evidence type="ECO:0000313" key="21">
    <source>
        <dbReference type="Proteomes" id="UP000053660"/>
    </source>
</evidence>
<dbReference type="Gene3D" id="3.90.190.10">
    <property type="entry name" value="Protein tyrosine phosphatase superfamily"/>
    <property type="match status" value="1"/>
</dbReference>
<evidence type="ECO:0000256" key="3">
    <source>
        <dbReference type="ARBA" id="ARBA00022516"/>
    </source>
</evidence>
<dbReference type="Pfam" id="PF00782">
    <property type="entry name" value="DSPc"/>
    <property type="match status" value="1"/>
</dbReference>
<evidence type="ECO:0000256" key="8">
    <source>
        <dbReference type="ARBA" id="ARBA00023209"/>
    </source>
</evidence>
<dbReference type="PROSITE" id="PS00383">
    <property type="entry name" value="TYR_PHOSPHATASE_1"/>
    <property type="match status" value="1"/>
</dbReference>
<evidence type="ECO:0000256" key="17">
    <source>
        <dbReference type="ARBA" id="ARBA00069309"/>
    </source>
</evidence>
<evidence type="ECO:0000256" key="12">
    <source>
        <dbReference type="ARBA" id="ARBA00050944"/>
    </source>
</evidence>
<dbReference type="EC" id="3.1.3.27" evidence="11"/>
<keyword evidence="7" id="KW-0472">Membrane</keyword>
<dbReference type="GO" id="GO:0004439">
    <property type="term" value="F:phosphatidylinositol-4,5-bisphosphate 5-phosphatase activity"/>
    <property type="evidence" value="ECO:0007669"/>
    <property type="project" value="TreeGrafter"/>
</dbReference>
<dbReference type="InterPro" id="IPR029021">
    <property type="entry name" value="Prot-tyrosine_phosphatase-like"/>
</dbReference>
<evidence type="ECO:0000256" key="4">
    <source>
        <dbReference type="ARBA" id="ARBA00022801"/>
    </source>
</evidence>
<dbReference type="PANTHER" id="PTHR46712:SF1">
    <property type="entry name" value="PHOSPHATIDYLGLYCEROPHOSPHATASE AND PROTEIN-TYROSINE PHOSPHATASE 1"/>
    <property type="match status" value="1"/>
</dbReference>
<evidence type="ECO:0000259" key="18">
    <source>
        <dbReference type="PROSITE" id="PS50054"/>
    </source>
</evidence>
<protein>
    <recommendedName>
        <fullName evidence="17">Phosphatidylglycerophosphatase and protein-tyrosine phosphatase 1</fullName>
        <ecNumber evidence="11">3.1.3.27</ecNumber>
    </recommendedName>
</protein>
<dbReference type="PANTHER" id="PTHR46712">
    <property type="entry name" value="PHOSPHATIDYLGLYCEROPHOSPHATASE AND PROTEIN-TYROSINE PHOSPHATASE 1"/>
    <property type="match status" value="1"/>
</dbReference>
<keyword evidence="8" id="KW-0594">Phospholipid biosynthesis</keyword>
<comment type="subcellular location">
    <subcellularLocation>
        <location evidence="1">Membrane</location>
    </subcellularLocation>
</comment>
<evidence type="ECO:0000256" key="1">
    <source>
        <dbReference type="ARBA" id="ARBA00004370"/>
    </source>
</evidence>
<feature type="domain" description="Tyrosine specific protein phosphatases" evidence="19">
    <location>
        <begin position="104"/>
        <end position="159"/>
    </location>
</feature>
<evidence type="ECO:0000313" key="20">
    <source>
        <dbReference type="EMBL" id="KHJ87790.1"/>
    </source>
</evidence>
<keyword evidence="5" id="KW-0904">Protein phosphatase</keyword>
<dbReference type="AlphaFoldDB" id="A0A0B1SX81"/>
<keyword evidence="4" id="KW-0378">Hydrolase</keyword>
<dbReference type="SMART" id="SM00195">
    <property type="entry name" value="DSPc"/>
    <property type="match status" value="1"/>
</dbReference>
<dbReference type="InterPro" id="IPR020422">
    <property type="entry name" value="TYR_PHOSPHATASE_DUAL_dom"/>
</dbReference>
<comment type="catalytic activity">
    <reaction evidence="13">
        <text>a 1-acyl-2-hexanoyl-sn-glycero-3-phospho-(1D-myo-inositol-5-phosphate) + H2O = a 1-acyl-2-hexanoyl-sn-glycero-3-phospho-(1D-myo-inositol) + phosphate</text>
        <dbReference type="Rhea" id="RHEA:42320"/>
        <dbReference type="ChEBI" id="CHEBI:15377"/>
        <dbReference type="ChEBI" id="CHEBI:43474"/>
        <dbReference type="ChEBI" id="CHEBI:78930"/>
        <dbReference type="ChEBI" id="CHEBI:78931"/>
    </reaction>
    <physiologicalReaction direction="left-to-right" evidence="13">
        <dbReference type="Rhea" id="RHEA:42321"/>
    </physiologicalReaction>
</comment>
<dbReference type="SUPFAM" id="SSF52799">
    <property type="entry name" value="(Phosphotyrosine protein) phosphatases II"/>
    <property type="match status" value="1"/>
</dbReference>
<keyword evidence="9" id="KW-1208">Phospholipid metabolism</keyword>
<comment type="catalytic activity">
    <reaction evidence="16">
        <text>1,2-dioctanoyl-sn-glycero-3-phospho-(1D-myo-inositol-5-phosphate) + H2O = 1,2-dioctanoyl-sn-glycero-3-phospho-(1D-myo-inositol) + phosphate</text>
        <dbReference type="Rhea" id="RHEA:42308"/>
        <dbReference type="ChEBI" id="CHEBI:15377"/>
        <dbReference type="ChEBI" id="CHEBI:43474"/>
        <dbReference type="ChEBI" id="CHEBI:65221"/>
        <dbReference type="ChEBI" id="CHEBI:78911"/>
    </reaction>
    <physiologicalReaction direction="left-to-right" evidence="16">
        <dbReference type="Rhea" id="RHEA:42309"/>
    </physiologicalReaction>
</comment>
<dbReference type="GO" id="GO:0005737">
    <property type="term" value="C:cytoplasm"/>
    <property type="evidence" value="ECO:0007669"/>
    <property type="project" value="UniProtKB-ARBA"/>
</dbReference>
<evidence type="ECO:0000256" key="5">
    <source>
        <dbReference type="ARBA" id="ARBA00022912"/>
    </source>
</evidence>
<evidence type="ECO:0000256" key="11">
    <source>
        <dbReference type="ARBA" id="ARBA00024224"/>
    </source>
</evidence>
<accession>A0A0B1SX81</accession>